<name>A0ABR8MZT5_9BACL</name>
<dbReference type="PANTHER" id="PTHR11113:SF2">
    <property type="entry name" value="ADENINE DEAMINASE"/>
    <property type="match status" value="1"/>
</dbReference>
<dbReference type="SUPFAM" id="SSF51338">
    <property type="entry name" value="Composite domain of metallo-dependent hydrolases"/>
    <property type="match status" value="1"/>
</dbReference>
<evidence type="ECO:0000313" key="10">
    <source>
        <dbReference type="Proteomes" id="UP000609346"/>
    </source>
</evidence>
<evidence type="ECO:0000313" key="9">
    <source>
        <dbReference type="EMBL" id="MBD3920460.1"/>
    </source>
</evidence>
<comment type="cofactor">
    <cofactor evidence="6">
        <name>Mn(2+)</name>
        <dbReference type="ChEBI" id="CHEBI:29035"/>
    </cofactor>
</comment>
<proteinExistence type="inferred from homology"/>
<evidence type="ECO:0000259" key="7">
    <source>
        <dbReference type="Pfam" id="PF01979"/>
    </source>
</evidence>
<dbReference type="Pfam" id="PF01979">
    <property type="entry name" value="Amidohydro_1"/>
    <property type="match status" value="1"/>
</dbReference>
<dbReference type="InterPro" id="IPR026912">
    <property type="entry name" value="Adenine_deam_C"/>
</dbReference>
<dbReference type="EC" id="3.5.4.2" evidence="2 6"/>
<dbReference type="PANTHER" id="PTHR11113">
    <property type="entry name" value="N-ACETYLGLUCOSAMINE-6-PHOSPHATE DEACETYLASE"/>
    <property type="match status" value="1"/>
</dbReference>
<evidence type="ECO:0000256" key="3">
    <source>
        <dbReference type="ARBA" id="ARBA00022801"/>
    </source>
</evidence>
<dbReference type="Pfam" id="PF13382">
    <property type="entry name" value="Adenine_deam_C"/>
    <property type="match status" value="1"/>
</dbReference>
<protein>
    <recommendedName>
        <fullName evidence="2 6">Adenine deaminase</fullName>
        <shortName evidence="6">Adenase</shortName>
        <shortName evidence="6">Adenine aminase</shortName>
        <ecNumber evidence="2 6">3.5.4.2</ecNumber>
    </recommendedName>
</protein>
<feature type="domain" description="Adenine deaminase C-terminal" evidence="8">
    <location>
        <begin position="404"/>
        <end position="571"/>
    </location>
</feature>
<dbReference type="InterPro" id="IPR032466">
    <property type="entry name" value="Metal_Hydrolase"/>
</dbReference>
<evidence type="ECO:0000256" key="1">
    <source>
        <dbReference type="ARBA" id="ARBA00006773"/>
    </source>
</evidence>
<dbReference type="Proteomes" id="UP000609346">
    <property type="component" value="Unassembled WGS sequence"/>
</dbReference>
<dbReference type="Gene3D" id="2.30.40.10">
    <property type="entry name" value="Urease, subunit C, domain 1"/>
    <property type="match status" value="1"/>
</dbReference>
<evidence type="ECO:0000256" key="5">
    <source>
        <dbReference type="ARBA" id="ARBA00047720"/>
    </source>
</evidence>
<sequence length="579" mass="62442">MKINAATLKKRVAVAAKREPADTVVKNGTIVNVFTGRLMKGDIAIVDGVIAGIGTYEGRETIDASGKIIVPGLIDGHVHIESSMLLPKEFAKVVLPHGVTTVITDPHEIANVAGAEGIQYMLDDAEGLPLDVYVMLPSCVPATGFESNGATLNADQLSPFLSDPQVLGLAEVMDFPSVASGDDRMMDKLVTTQRHNGLIDGHAAGIGRDDLNIYMAAGIRTDHEGINSQEAQDRLDLGMYLMIREGTVAKDMEALLPVITERNARRCVFVTDDKLPDDLIEEGSVDHIVRLAIKKGLDPIIAVQMVTLNTAECFGLRHLGAVATGYQADFLLLDDLNSLSIHEVYKKGKCVARGGKTTDSYSVPSSDVQRQVLPSIHVREVTLGDLKLPVHSDECNVIEIIPNQLVTHHRVEKVTVQDGAFRIDTGKDQLKLAVVERHKATGNIGLGIVRGFQLSRGAIASTVAHDSHNIVVVGASDEEMLTAIQRVIAINGGLVVVDGHEVVAEVALPVAGLMSDRHYEEVYESLKALNAALTRIEAPQNFNPCLMLSFLTLPVIPELKLTDRGLFEFSSNSHIEVSV</sequence>
<dbReference type="GO" id="GO:0000034">
    <property type="term" value="F:adenine deaminase activity"/>
    <property type="evidence" value="ECO:0007669"/>
    <property type="project" value="UniProtKB-EC"/>
</dbReference>
<dbReference type="NCBIfam" id="TIGR01178">
    <property type="entry name" value="ade"/>
    <property type="match status" value="1"/>
</dbReference>
<comment type="caution">
    <text evidence="9">The sequence shown here is derived from an EMBL/GenBank/DDBJ whole genome shotgun (WGS) entry which is preliminary data.</text>
</comment>
<keyword evidence="4 6" id="KW-0464">Manganese</keyword>
<comment type="similarity">
    <text evidence="1 6">Belongs to the metallo-dependent hydrolases superfamily. Adenine deaminase family.</text>
</comment>
<feature type="domain" description="Amidohydrolase-related" evidence="7">
    <location>
        <begin position="68"/>
        <end position="351"/>
    </location>
</feature>
<reference evidence="9 10" key="1">
    <citation type="submission" date="2020-09" db="EMBL/GenBank/DDBJ databases">
        <title>Paenibacillus sp. strain PR3 16S rRNA gene Genome sequencing and assembly.</title>
        <authorList>
            <person name="Kim J."/>
        </authorList>
    </citation>
    <scope>NUCLEOTIDE SEQUENCE [LARGE SCALE GENOMIC DNA]</scope>
    <source>
        <strain evidence="9 10">PR3</strain>
    </source>
</reference>
<evidence type="ECO:0000256" key="2">
    <source>
        <dbReference type="ARBA" id="ARBA00012782"/>
    </source>
</evidence>
<organism evidence="9 10">
    <name type="scientific">Paenibacillus terricola</name>
    <dbReference type="NCBI Taxonomy" id="2763503"/>
    <lineage>
        <taxon>Bacteria</taxon>
        <taxon>Bacillati</taxon>
        <taxon>Bacillota</taxon>
        <taxon>Bacilli</taxon>
        <taxon>Bacillales</taxon>
        <taxon>Paenibacillaceae</taxon>
        <taxon>Paenibacillus</taxon>
    </lineage>
</organism>
<accession>A0ABR8MZT5</accession>
<comment type="catalytic activity">
    <reaction evidence="5 6">
        <text>adenine + H2O + H(+) = hypoxanthine + NH4(+)</text>
        <dbReference type="Rhea" id="RHEA:23688"/>
        <dbReference type="ChEBI" id="CHEBI:15377"/>
        <dbReference type="ChEBI" id="CHEBI:15378"/>
        <dbReference type="ChEBI" id="CHEBI:16708"/>
        <dbReference type="ChEBI" id="CHEBI:17368"/>
        <dbReference type="ChEBI" id="CHEBI:28938"/>
        <dbReference type="EC" id="3.5.4.2"/>
    </reaction>
</comment>
<evidence type="ECO:0000259" key="8">
    <source>
        <dbReference type="Pfam" id="PF13382"/>
    </source>
</evidence>
<dbReference type="SUPFAM" id="SSF51556">
    <property type="entry name" value="Metallo-dependent hydrolases"/>
    <property type="match status" value="1"/>
</dbReference>
<dbReference type="InterPro" id="IPR006680">
    <property type="entry name" value="Amidohydro-rel"/>
</dbReference>
<gene>
    <name evidence="6 9" type="primary">ade</name>
    <name evidence="9" type="ORF">H8B09_16985</name>
</gene>
<dbReference type="CDD" id="cd01295">
    <property type="entry name" value="AdeC"/>
    <property type="match status" value="1"/>
</dbReference>
<dbReference type="Gene3D" id="3.20.20.140">
    <property type="entry name" value="Metal-dependent hydrolases"/>
    <property type="match status" value="1"/>
</dbReference>
<keyword evidence="3 6" id="KW-0378">Hydrolase</keyword>
<evidence type="ECO:0000256" key="4">
    <source>
        <dbReference type="ARBA" id="ARBA00023211"/>
    </source>
</evidence>
<dbReference type="HAMAP" id="MF_01518">
    <property type="entry name" value="Adenine_deamin"/>
    <property type="match status" value="1"/>
</dbReference>
<dbReference type="EMBL" id="JACXZA010000004">
    <property type="protein sequence ID" value="MBD3920460.1"/>
    <property type="molecule type" value="Genomic_DNA"/>
</dbReference>
<dbReference type="RefSeq" id="WP_191204756.1">
    <property type="nucleotide sequence ID" value="NZ_JACXZA010000004.1"/>
</dbReference>
<keyword evidence="10" id="KW-1185">Reference proteome</keyword>
<evidence type="ECO:0000256" key="6">
    <source>
        <dbReference type="HAMAP-Rule" id="MF_01518"/>
    </source>
</evidence>
<dbReference type="InterPro" id="IPR011059">
    <property type="entry name" value="Metal-dep_hydrolase_composite"/>
</dbReference>
<dbReference type="InterPro" id="IPR006679">
    <property type="entry name" value="Adenine_deam"/>
</dbReference>